<dbReference type="GO" id="GO:0035556">
    <property type="term" value="P:intracellular signal transduction"/>
    <property type="evidence" value="ECO:0007669"/>
    <property type="project" value="InterPro"/>
</dbReference>
<protein>
    <recommendedName>
        <fullName evidence="8">PH domain-containing protein</fullName>
    </recommendedName>
</protein>
<feature type="region of interest" description="Disordered" evidence="3">
    <location>
        <begin position="1386"/>
        <end position="1414"/>
    </location>
</feature>
<dbReference type="CDD" id="cd04371">
    <property type="entry name" value="DEP"/>
    <property type="match status" value="1"/>
</dbReference>
<dbReference type="Pfam" id="PF12157">
    <property type="entry name" value="DUF3591"/>
    <property type="match status" value="1"/>
</dbReference>
<dbReference type="Gene3D" id="2.30.29.30">
    <property type="entry name" value="Pleckstrin-homology domain (PH domain)/Phosphotyrosine-binding domain (PTB)"/>
    <property type="match status" value="1"/>
</dbReference>
<dbReference type="SUPFAM" id="SSF50729">
    <property type="entry name" value="PH domain-like"/>
    <property type="match status" value="1"/>
</dbReference>
<dbReference type="Gene3D" id="1.10.10.10">
    <property type="entry name" value="Winged helix-like DNA-binding domain superfamily/Winged helix DNA-binding domain"/>
    <property type="match status" value="2"/>
</dbReference>
<proteinExistence type="predicted"/>
<evidence type="ECO:0008006" key="8">
    <source>
        <dbReference type="Google" id="ProtNLM"/>
    </source>
</evidence>
<dbReference type="Proteomes" id="UP000286510">
    <property type="component" value="Unassembled WGS sequence"/>
</dbReference>
<dbReference type="InterPro" id="IPR011993">
    <property type="entry name" value="PH-like_dom_sf"/>
</dbReference>
<dbReference type="EMBL" id="QUTF01011112">
    <property type="protein sequence ID" value="RHZ29819.1"/>
    <property type="molecule type" value="Genomic_DNA"/>
</dbReference>
<dbReference type="GO" id="GO:0005669">
    <property type="term" value="C:transcription factor TFIID complex"/>
    <property type="evidence" value="ECO:0007669"/>
    <property type="project" value="InterPro"/>
</dbReference>
<dbReference type="SUPFAM" id="SSF46785">
    <property type="entry name" value="Winged helix' DNA-binding domain"/>
    <property type="match status" value="1"/>
</dbReference>
<feature type="region of interest" description="Disordered" evidence="3">
    <location>
        <begin position="366"/>
        <end position="387"/>
    </location>
</feature>
<dbReference type="VEuPathDB" id="FungiDB:H257_06451"/>
<feature type="domain" description="PH" evidence="4">
    <location>
        <begin position="12"/>
        <end position="111"/>
    </location>
</feature>
<evidence type="ECO:0000313" key="6">
    <source>
        <dbReference type="EMBL" id="RHZ29819.1"/>
    </source>
</evidence>
<feature type="region of interest" description="Disordered" evidence="3">
    <location>
        <begin position="1272"/>
        <end position="1297"/>
    </location>
</feature>
<dbReference type="GO" id="GO:0051123">
    <property type="term" value="P:RNA polymerase II preinitiation complex assembly"/>
    <property type="evidence" value="ECO:0007669"/>
    <property type="project" value="TreeGrafter"/>
</dbReference>
<evidence type="ECO:0000256" key="1">
    <source>
        <dbReference type="ARBA" id="ARBA00004123"/>
    </source>
</evidence>
<dbReference type="InterPro" id="IPR040240">
    <property type="entry name" value="TAF1"/>
</dbReference>
<dbReference type="GO" id="GO:0017025">
    <property type="term" value="F:TBP-class protein binding"/>
    <property type="evidence" value="ECO:0007669"/>
    <property type="project" value="InterPro"/>
</dbReference>
<dbReference type="SMART" id="SM00233">
    <property type="entry name" value="PH"/>
    <property type="match status" value="1"/>
</dbReference>
<dbReference type="PROSITE" id="PS50186">
    <property type="entry name" value="DEP"/>
    <property type="match status" value="1"/>
</dbReference>
<dbReference type="GO" id="GO:0004402">
    <property type="term" value="F:histone acetyltransferase activity"/>
    <property type="evidence" value="ECO:0007669"/>
    <property type="project" value="InterPro"/>
</dbReference>
<dbReference type="InterPro" id="IPR022591">
    <property type="entry name" value="TAF1_HAT_dom"/>
</dbReference>
<feature type="compositionally biased region" description="Low complexity" evidence="3">
    <location>
        <begin position="1325"/>
        <end position="1341"/>
    </location>
</feature>
<dbReference type="InterPro" id="IPR036390">
    <property type="entry name" value="WH_DNA-bd_sf"/>
</dbReference>
<feature type="region of interest" description="Disordered" evidence="3">
    <location>
        <begin position="731"/>
        <end position="761"/>
    </location>
</feature>
<feature type="region of interest" description="Disordered" evidence="3">
    <location>
        <begin position="1315"/>
        <end position="1358"/>
    </location>
</feature>
<feature type="compositionally biased region" description="Polar residues" evidence="3">
    <location>
        <begin position="1315"/>
        <end position="1324"/>
    </location>
</feature>
<dbReference type="Pfam" id="PF00169">
    <property type="entry name" value="PH"/>
    <property type="match status" value="1"/>
</dbReference>
<evidence type="ECO:0000259" key="4">
    <source>
        <dbReference type="PROSITE" id="PS50003"/>
    </source>
</evidence>
<evidence type="ECO:0000259" key="5">
    <source>
        <dbReference type="PROSITE" id="PS50186"/>
    </source>
</evidence>
<dbReference type="PANTHER" id="PTHR13900">
    <property type="entry name" value="TRANSCRIPTION INITIATION FACTOR TFIID"/>
    <property type="match status" value="1"/>
</dbReference>
<reference evidence="6 7" key="1">
    <citation type="submission" date="2018-08" db="EMBL/GenBank/DDBJ databases">
        <title>Aphanomyces genome sequencing and annotation.</title>
        <authorList>
            <person name="Minardi D."/>
            <person name="Oidtmann B."/>
            <person name="Van Der Giezen M."/>
            <person name="Studholme D.J."/>
        </authorList>
    </citation>
    <scope>NUCLEOTIDE SEQUENCE [LARGE SCALE GENOMIC DNA]</scope>
    <source>
        <strain evidence="6 7">FDL457</strain>
    </source>
</reference>
<dbReference type="InterPro" id="IPR036388">
    <property type="entry name" value="WH-like_DNA-bd_sf"/>
</dbReference>
<gene>
    <name evidence="6" type="ORF">DYB26_003448</name>
</gene>
<keyword evidence="2" id="KW-0539">Nucleus</keyword>
<comment type="caution">
    <text evidence="6">The sequence shown here is derived from an EMBL/GenBank/DDBJ whole genome shotgun (WGS) entry which is preliminary data.</text>
</comment>
<accession>A0A418FHS7</accession>
<sequence>MDEPIFTQIRRVTRMRGKVLLRASEYQWISRVMVLEVGSLSFFCPKSQCSLECVQLRDATCETVVVSSDHLHCFRVIEVDGERKTTNEWIIDVSSSQVKQKWISAVQTNILELKRQRSPITGTSTSTSSAESSSTTPLPSDDNPDRIDTARRLIHDLQAQRGSVFLRGKDVLDILQKHIGCKSRTEAVILGNTLLNEGYFKHMVSQYTLLDDDCLFETVSPTQVNLQKQFQTMPDDDGDEAEQSLQNQSNGYYCPELHNLFVSMLSEIEIAYVVDDPRPNEDMSISGVDLDRSSLAFDAAKELTLKECIYGSDAVECLMNAGLVNEDAAMVLGNQLLARGYFSPMDNDTDSFENARKRCVTPRTTRIGKPNKRFESGTALLPSSSTPHPLPSIPMSAYHRVQQVPWENAILWGDESDPTPAFVPEEDETPFGPSSNLPRPHLAHRQIPVQAPSTYESSTFEFQDDDFDMTKPRQYRWEMPRRPRSTAAVSSSAVEKKVLPCALNPALLQSSWLDAIGWDDCADMPPSRVLLDENDVHLILSNPLVENVRATLRIPQRKMGAIEIKKEELKKQMTDKNTRLEVVRGNLDLGQQTAESRFGEVKRNKDTRIIKNMGHVHHSLPAIKLSLTKPELPLAKLREFHRPRGKFKIHERMPVASAKNAEKSGAKSVKVADADLNDPTLSQIKKTSDLNPTAGGKLLLLEYTEQFPPMQANPGMASRVLHYWRPPDLRGEGKADEVAGKGKDKKKKPQPPSVSLGEVVTLGDNEDSPFVGDVPAGKMVTSLNSKLFKIPIFPHTPRTNFLESYAADKYEFFLVARSVSKKGKGASTMYLMELPPLYLAGQVEPQIEVPAPNSRSANDFIRPYMSFHILRLFKKTSDGERLKIEDITRAFPNQSGTAIRKRMKEVATFERGGNDSGWWKRKQSSDVISEEEIRASVSPESVCLYESMMSGHQRLLDMGLTKQFTPTGVQAAISHMTKRLKFRENLMSARMLQSQGLSGRQLAEEEKKLWNRDPVLVTLRNDIQIARSINESLLLTPWNLTNGYVECHLQGKGSGMLQLGGLGDPSARGDGFSFIRVPQSRAKKKEESEELDVSEAEVQKAVAAVTGTTADLRKLKMKEAGDVLKNLGMAEEDIMKLRRWDRIFMVRELSTRASAHGMAGTLNKFVRGARKSLSAQQQEYRRKCDVIYVRQLEVLSSVEHDFQDDSDSGSDDDDGFIEDLEDDLLGDDVATTNSSRGPQGIFKAGGGGLTRSKTTMSERDDAHELRRLMEEMKGGGSSAPPASGGGRVSRPEVDTSNLRSQLKASGIKDSLNASVSSMTSTKGNSVASSAIPSPADPASRAQSPRAGTSRQAIKRTTRIIDDDGTESVKIEFVVDPKAIGRFKAAQSFKERQQKDEERNQLRKRKKLEGSETDKSVLKKQIADELKQLKKKEEATKGYVEMLEKGQDVAAGGRGAIKCTACGQLGHIRTNRNCPLFIESKADQATKGLKSDAPLKLTLKKSNLDDIMKDDGSSLTLNLADLREGARKHQIEKKRKRMQDVAESAEIYKKQYGS</sequence>
<feature type="compositionally biased region" description="Low complexity" evidence="3">
    <location>
        <begin position="119"/>
        <end position="140"/>
    </location>
</feature>
<feature type="region of interest" description="Disordered" evidence="3">
    <location>
        <begin position="119"/>
        <end position="147"/>
    </location>
</feature>
<feature type="domain" description="DEP" evidence="5">
    <location>
        <begin position="168"/>
        <end position="220"/>
    </location>
</feature>
<feature type="region of interest" description="Disordered" evidence="3">
    <location>
        <begin position="1227"/>
        <end position="1260"/>
    </location>
</feature>
<evidence type="ECO:0000313" key="7">
    <source>
        <dbReference type="Proteomes" id="UP000286510"/>
    </source>
</evidence>
<feature type="compositionally biased region" description="Basic and acidic residues" evidence="3">
    <location>
        <begin position="1388"/>
        <end position="1400"/>
    </location>
</feature>
<dbReference type="PANTHER" id="PTHR13900:SF0">
    <property type="entry name" value="TRANSCRIPTION INITIATION FACTOR TFIID SUBUNIT 1"/>
    <property type="match status" value="1"/>
</dbReference>
<feature type="non-terminal residue" evidence="6">
    <location>
        <position position="1553"/>
    </location>
</feature>
<dbReference type="SMART" id="SM00049">
    <property type="entry name" value="DEP"/>
    <property type="match status" value="2"/>
</dbReference>
<comment type="subcellular location">
    <subcellularLocation>
        <location evidence="1">Nucleus</location>
    </subcellularLocation>
</comment>
<feature type="compositionally biased region" description="Basic and acidic residues" evidence="3">
    <location>
        <begin position="731"/>
        <end position="742"/>
    </location>
</feature>
<dbReference type="PROSITE" id="PS50003">
    <property type="entry name" value="PH_DOMAIN"/>
    <property type="match status" value="1"/>
</dbReference>
<dbReference type="InterPro" id="IPR000591">
    <property type="entry name" value="DEP_dom"/>
</dbReference>
<organism evidence="6 7">
    <name type="scientific">Aphanomyces astaci</name>
    <name type="common">Crayfish plague agent</name>
    <dbReference type="NCBI Taxonomy" id="112090"/>
    <lineage>
        <taxon>Eukaryota</taxon>
        <taxon>Sar</taxon>
        <taxon>Stramenopiles</taxon>
        <taxon>Oomycota</taxon>
        <taxon>Saprolegniomycetes</taxon>
        <taxon>Saprolegniales</taxon>
        <taxon>Verrucalvaceae</taxon>
        <taxon>Aphanomyces</taxon>
    </lineage>
</organism>
<evidence type="ECO:0000256" key="3">
    <source>
        <dbReference type="SAM" id="MobiDB-lite"/>
    </source>
</evidence>
<evidence type="ECO:0000256" key="2">
    <source>
        <dbReference type="ARBA" id="ARBA00023242"/>
    </source>
</evidence>
<name>A0A418FHS7_APHAT</name>
<dbReference type="GO" id="GO:0016251">
    <property type="term" value="F:RNA polymerase II general transcription initiation factor activity"/>
    <property type="evidence" value="ECO:0007669"/>
    <property type="project" value="InterPro"/>
</dbReference>
<dbReference type="InterPro" id="IPR001849">
    <property type="entry name" value="PH_domain"/>
</dbReference>